<keyword evidence="1" id="KW-0812">Transmembrane</keyword>
<accession>A0A2H0KFE1</accession>
<sequence>MKKFLRTIIVNFFSLFLISKFIGGIDYSENLLILFWAAFFLAVLNLLVKPILNILMTPINFLSLGAFRWVINLIILFLVTLFVPEFKITGFTFPGFSFAGFTVPTIRLAFFWSLFLVSFMLELIPGIITWLVK</sequence>
<dbReference type="EMBL" id="PCVI01000049">
    <property type="protein sequence ID" value="PIQ69962.1"/>
    <property type="molecule type" value="Genomic_DNA"/>
</dbReference>
<feature type="transmembrane region" description="Helical" evidence="1">
    <location>
        <begin position="109"/>
        <end position="132"/>
    </location>
</feature>
<dbReference type="PANTHER" id="PTHR37309:SF1">
    <property type="entry name" value="SLR0284 PROTEIN"/>
    <property type="match status" value="1"/>
</dbReference>
<evidence type="ECO:0000256" key="1">
    <source>
        <dbReference type="SAM" id="Phobius"/>
    </source>
</evidence>
<organism evidence="2 3">
    <name type="scientific">Candidatus Shapirobacteria bacterium CG11_big_fil_rev_8_21_14_0_20_40_12</name>
    <dbReference type="NCBI Taxonomy" id="1974889"/>
    <lineage>
        <taxon>Bacteria</taxon>
        <taxon>Candidatus Shapironibacteriota</taxon>
    </lineage>
</organism>
<reference evidence="2 3" key="1">
    <citation type="submission" date="2017-09" db="EMBL/GenBank/DDBJ databases">
        <title>Depth-based differentiation of microbial function through sediment-hosted aquifers and enrichment of novel symbionts in the deep terrestrial subsurface.</title>
        <authorList>
            <person name="Probst A.J."/>
            <person name="Ladd B."/>
            <person name="Jarett J.K."/>
            <person name="Geller-Mcgrath D.E."/>
            <person name="Sieber C.M."/>
            <person name="Emerson J.B."/>
            <person name="Anantharaman K."/>
            <person name="Thomas B.C."/>
            <person name="Malmstrom R."/>
            <person name="Stieglmeier M."/>
            <person name="Klingl A."/>
            <person name="Woyke T."/>
            <person name="Ryan C.M."/>
            <person name="Banfield J.F."/>
        </authorList>
    </citation>
    <scope>NUCLEOTIDE SEQUENCE [LARGE SCALE GENOMIC DNA]</scope>
    <source>
        <strain evidence="2">CG11_big_fil_rev_8_21_14_0_20_40_12</strain>
    </source>
</reference>
<evidence type="ECO:0000313" key="2">
    <source>
        <dbReference type="EMBL" id="PIQ69962.1"/>
    </source>
</evidence>
<evidence type="ECO:0000313" key="3">
    <source>
        <dbReference type="Proteomes" id="UP000231371"/>
    </source>
</evidence>
<name>A0A2H0KFE1_9BACT</name>
<feature type="transmembrane region" description="Helical" evidence="1">
    <location>
        <begin position="69"/>
        <end position="89"/>
    </location>
</feature>
<dbReference type="PANTHER" id="PTHR37309">
    <property type="entry name" value="SLR0284 PROTEIN"/>
    <property type="match status" value="1"/>
</dbReference>
<protein>
    <recommendedName>
        <fullName evidence="4">Phage holin family protein</fullName>
    </recommendedName>
</protein>
<feature type="transmembrane region" description="Helical" evidence="1">
    <location>
        <begin position="31"/>
        <end position="48"/>
    </location>
</feature>
<dbReference type="Pfam" id="PF04020">
    <property type="entry name" value="Phage_holin_4_2"/>
    <property type="match status" value="1"/>
</dbReference>
<gene>
    <name evidence="2" type="ORF">COV89_03050</name>
</gene>
<dbReference type="AlphaFoldDB" id="A0A2H0KFE1"/>
<feature type="transmembrane region" description="Helical" evidence="1">
    <location>
        <begin position="7"/>
        <end position="25"/>
    </location>
</feature>
<dbReference type="InterPro" id="IPR007165">
    <property type="entry name" value="Phage_holin_4_2"/>
</dbReference>
<proteinExistence type="predicted"/>
<keyword evidence="1" id="KW-1133">Transmembrane helix</keyword>
<dbReference type="Proteomes" id="UP000231371">
    <property type="component" value="Unassembled WGS sequence"/>
</dbReference>
<evidence type="ECO:0008006" key="4">
    <source>
        <dbReference type="Google" id="ProtNLM"/>
    </source>
</evidence>
<comment type="caution">
    <text evidence="2">The sequence shown here is derived from an EMBL/GenBank/DDBJ whole genome shotgun (WGS) entry which is preliminary data.</text>
</comment>
<keyword evidence="1" id="KW-0472">Membrane</keyword>